<gene>
    <name evidence="8" type="ORF">GCM10008942_17600</name>
</gene>
<dbReference type="CDD" id="cd17328">
    <property type="entry name" value="MFS_spinster_like"/>
    <property type="match status" value="1"/>
</dbReference>
<feature type="transmembrane region" description="Helical" evidence="6">
    <location>
        <begin position="21"/>
        <end position="42"/>
    </location>
</feature>
<dbReference type="SUPFAM" id="SSF103473">
    <property type="entry name" value="MFS general substrate transporter"/>
    <property type="match status" value="1"/>
</dbReference>
<organism evidence="8 9">
    <name type="scientific">Rhizomicrobium electricum</name>
    <dbReference type="NCBI Taxonomy" id="480070"/>
    <lineage>
        <taxon>Bacteria</taxon>
        <taxon>Pseudomonadati</taxon>
        <taxon>Pseudomonadota</taxon>
        <taxon>Alphaproteobacteria</taxon>
        <taxon>Micropepsales</taxon>
        <taxon>Micropepsaceae</taxon>
        <taxon>Rhizomicrobium</taxon>
    </lineage>
</organism>
<feature type="transmembrane region" description="Helical" evidence="6">
    <location>
        <begin position="62"/>
        <end position="81"/>
    </location>
</feature>
<feature type="transmembrane region" description="Helical" evidence="6">
    <location>
        <begin position="397"/>
        <end position="418"/>
    </location>
</feature>
<feature type="transmembrane region" description="Helical" evidence="6">
    <location>
        <begin position="176"/>
        <end position="196"/>
    </location>
</feature>
<keyword evidence="5 6" id="KW-0472">Membrane</keyword>
<evidence type="ECO:0000313" key="9">
    <source>
        <dbReference type="Proteomes" id="UP001499951"/>
    </source>
</evidence>
<evidence type="ECO:0000256" key="3">
    <source>
        <dbReference type="ARBA" id="ARBA00022692"/>
    </source>
</evidence>
<dbReference type="RefSeq" id="WP_166929659.1">
    <property type="nucleotide sequence ID" value="NZ_BAAADD010000004.1"/>
</dbReference>
<feature type="transmembrane region" description="Helical" evidence="6">
    <location>
        <begin position="146"/>
        <end position="170"/>
    </location>
</feature>
<keyword evidence="3 6" id="KW-0812">Transmembrane</keyword>
<protein>
    <submittedName>
        <fullName evidence="8">MFS transporter</fullName>
    </submittedName>
</protein>
<dbReference type="InterPro" id="IPR036259">
    <property type="entry name" value="MFS_trans_sf"/>
</dbReference>
<evidence type="ECO:0000256" key="5">
    <source>
        <dbReference type="ARBA" id="ARBA00023136"/>
    </source>
</evidence>
<feature type="transmembrane region" description="Helical" evidence="6">
    <location>
        <begin position="113"/>
        <end position="134"/>
    </location>
</feature>
<dbReference type="Pfam" id="PF07690">
    <property type="entry name" value="MFS_1"/>
    <property type="match status" value="1"/>
</dbReference>
<accession>A0ABP3PKX5</accession>
<dbReference type="InterPro" id="IPR044770">
    <property type="entry name" value="MFS_spinster-like"/>
</dbReference>
<feature type="transmembrane region" description="Helical" evidence="6">
    <location>
        <begin position="267"/>
        <end position="287"/>
    </location>
</feature>
<dbReference type="Gene3D" id="1.20.1250.20">
    <property type="entry name" value="MFS general substrate transporter like domains"/>
    <property type="match status" value="2"/>
</dbReference>
<evidence type="ECO:0000256" key="4">
    <source>
        <dbReference type="ARBA" id="ARBA00022989"/>
    </source>
</evidence>
<feature type="transmembrane region" description="Helical" evidence="6">
    <location>
        <begin position="299"/>
        <end position="320"/>
    </location>
</feature>
<name>A0ABP3PKX5_9PROT</name>
<reference evidence="9" key="1">
    <citation type="journal article" date="2019" name="Int. J. Syst. Evol. Microbiol.">
        <title>The Global Catalogue of Microorganisms (GCM) 10K type strain sequencing project: providing services to taxonomists for standard genome sequencing and annotation.</title>
        <authorList>
            <consortium name="The Broad Institute Genomics Platform"/>
            <consortium name="The Broad Institute Genome Sequencing Center for Infectious Disease"/>
            <person name="Wu L."/>
            <person name="Ma J."/>
        </authorList>
    </citation>
    <scope>NUCLEOTIDE SEQUENCE [LARGE SCALE GENOMIC DNA]</scope>
    <source>
        <strain evidence="9">JCM 15089</strain>
    </source>
</reference>
<evidence type="ECO:0000259" key="7">
    <source>
        <dbReference type="PROSITE" id="PS50850"/>
    </source>
</evidence>
<dbReference type="EMBL" id="BAAADD010000004">
    <property type="protein sequence ID" value="GAA0569397.1"/>
    <property type="molecule type" value="Genomic_DNA"/>
</dbReference>
<comment type="caution">
    <text evidence="8">The sequence shown here is derived from an EMBL/GenBank/DDBJ whole genome shotgun (WGS) entry which is preliminary data.</text>
</comment>
<evidence type="ECO:0000256" key="6">
    <source>
        <dbReference type="SAM" id="Phobius"/>
    </source>
</evidence>
<feature type="domain" description="Major facilitator superfamily (MFS) profile" evidence="7">
    <location>
        <begin position="21"/>
        <end position="423"/>
    </location>
</feature>
<feature type="transmembrane region" description="Helical" evidence="6">
    <location>
        <begin position="361"/>
        <end position="385"/>
    </location>
</feature>
<dbReference type="PANTHER" id="PTHR23505:SF79">
    <property type="entry name" value="PROTEIN SPINSTER"/>
    <property type="match status" value="1"/>
</dbReference>
<keyword evidence="2" id="KW-0813">Transport</keyword>
<keyword evidence="4 6" id="KW-1133">Transmembrane helix</keyword>
<keyword evidence="9" id="KW-1185">Reference proteome</keyword>
<feature type="transmembrane region" description="Helical" evidence="6">
    <location>
        <begin position="229"/>
        <end position="255"/>
    </location>
</feature>
<dbReference type="Proteomes" id="UP001499951">
    <property type="component" value="Unassembled WGS sequence"/>
</dbReference>
<evidence type="ECO:0000256" key="1">
    <source>
        <dbReference type="ARBA" id="ARBA00004141"/>
    </source>
</evidence>
<dbReference type="PANTHER" id="PTHR23505">
    <property type="entry name" value="SPINSTER"/>
    <property type="match status" value="1"/>
</dbReference>
<dbReference type="InterPro" id="IPR011701">
    <property type="entry name" value="MFS"/>
</dbReference>
<dbReference type="PROSITE" id="PS50850">
    <property type="entry name" value="MFS"/>
    <property type="match status" value="1"/>
</dbReference>
<dbReference type="InterPro" id="IPR020846">
    <property type="entry name" value="MFS_dom"/>
</dbReference>
<proteinExistence type="predicted"/>
<feature type="transmembrane region" description="Helical" evidence="6">
    <location>
        <begin position="326"/>
        <end position="349"/>
    </location>
</feature>
<sequence length="434" mass="46664">MLTSVSSNVQPQSPSRRAWAVLAMLTIVYVLNFLCRQLPAILAKPIEDSLHLTDGQFGMISGFYFAIFYTFISIPVGYIADKSSRSKVLACACAIWSGATMACGFAVSYLQFALSYMAVGFGEAGGVPPSYAIISDYFPPGRRGTALGLYNLGLPIGAALAIAFGASIASAFSWQMAFRGLGAVGILAVIGILLVVKEPKRGGLDPASAQSAKKSGFLETLKTFFSRRALVLAALGGGATQMITYGVGNFTVLFLMREKGMTLNEVALWYALVVGIVMSLGLFVSGRSVDHFTRRSKRAYGLVGAISLSISLPFYIGFLWSPGWPVALGFLSACMFLNFFYLPAVVTLVQQEVRPDQRVMSGALLLMVMNFIGLGLGPTFVGAVSDHFRAAAFHNSLQIALFALVPCYVLAIVLFFWLSRVLRRESRTVGETVA</sequence>
<evidence type="ECO:0000256" key="2">
    <source>
        <dbReference type="ARBA" id="ARBA00022448"/>
    </source>
</evidence>
<evidence type="ECO:0000313" key="8">
    <source>
        <dbReference type="EMBL" id="GAA0569397.1"/>
    </source>
</evidence>
<comment type="subcellular location">
    <subcellularLocation>
        <location evidence="1">Membrane</location>
        <topology evidence="1">Multi-pass membrane protein</topology>
    </subcellularLocation>
</comment>
<feature type="transmembrane region" description="Helical" evidence="6">
    <location>
        <begin position="88"/>
        <end position="107"/>
    </location>
</feature>